<dbReference type="InterPro" id="IPR025559">
    <property type="entry name" value="Eis_dom"/>
</dbReference>
<dbReference type="GO" id="GO:0030649">
    <property type="term" value="P:aminoglycoside antibiotic catabolic process"/>
    <property type="evidence" value="ECO:0007669"/>
    <property type="project" value="TreeGrafter"/>
</dbReference>
<dbReference type="Gene3D" id="3.40.630.30">
    <property type="match status" value="2"/>
</dbReference>
<dbReference type="SUPFAM" id="SSF55718">
    <property type="entry name" value="SCP-like"/>
    <property type="match status" value="1"/>
</dbReference>
<dbReference type="InterPro" id="IPR036527">
    <property type="entry name" value="SCP2_sterol-bd_dom_sf"/>
</dbReference>
<evidence type="ECO:0000259" key="4">
    <source>
        <dbReference type="PROSITE" id="PS51186"/>
    </source>
</evidence>
<dbReference type="Pfam" id="PF13527">
    <property type="entry name" value="Acetyltransf_9"/>
    <property type="match status" value="1"/>
</dbReference>
<dbReference type="InterPro" id="IPR022902">
    <property type="entry name" value="NAcTrfase_Eis"/>
</dbReference>
<accession>A0A382BA94</accession>
<dbReference type="GO" id="GO:0034069">
    <property type="term" value="F:aminoglycoside N-acetyltransferase activity"/>
    <property type="evidence" value="ECO:0007669"/>
    <property type="project" value="TreeGrafter"/>
</dbReference>
<dbReference type="PROSITE" id="PS51186">
    <property type="entry name" value="GNAT"/>
    <property type="match status" value="1"/>
</dbReference>
<dbReference type="CDD" id="cd04301">
    <property type="entry name" value="NAT_SF"/>
    <property type="match status" value="1"/>
</dbReference>
<keyword evidence="2" id="KW-0808">Transferase</keyword>
<dbReference type="Pfam" id="PF13530">
    <property type="entry name" value="SCP2_2"/>
    <property type="match status" value="1"/>
</dbReference>
<protein>
    <recommendedName>
        <fullName evidence="4">N-acetyltransferase domain-containing protein</fullName>
    </recommendedName>
</protein>
<dbReference type="InterPro" id="IPR041380">
    <property type="entry name" value="Acetyltransf_17"/>
</dbReference>
<evidence type="ECO:0000256" key="3">
    <source>
        <dbReference type="ARBA" id="ARBA00023315"/>
    </source>
</evidence>
<dbReference type="NCBIfam" id="NF002367">
    <property type="entry name" value="PRK01346.1-4"/>
    <property type="match status" value="1"/>
</dbReference>
<comment type="similarity">
    <text evidence="1">Belongs to the acetyltransferase Eis family.</text>
</comment>
<proteinExistence type="inferred from homology"/>
<dbReference type="SUPFAM" id="SSF55729">
    <property type="entry name" value="Acyl-CoA N-acyltransferases (Nat)"/>
    <property type="match status" value="1"/>
</dbReference>
<dbReference type="Gene3D" id="3.30.1050.10">
    <property type="entry name" value="SCP2 sterol-binding domain"/>
    <property type="match status" value="1"/>
</dbReference>
<evidence type="ECO:0000256" key="1">
    <source>
        <dbReference type="ARBA" id="ARBA00009213"/>
    </source>
</evidence>
<dbReference type="HAMAP" id="MF_01812">
    <property type="entry name" value="Eis"/>
    <property type="match status" value="1"/>
</dbReference>
<dbReference type="PANTHER" id="PTHR37817:SF1">
    <property type="entry name" value="N-ACETYLTRANSFERASE EIS"/>
    <property type="match status" value="1"/>
</dbReference>
<dbReference type="InterPro" id="IPR051554">
    <property type="entry name" value="Acetyltransferase_Eis"/>
</dbReference>
<dbReference type="InterPro" id="IPR016181">
    <property type="entry name" value="Acyl_CoA_acyltransferase"/>
</dbReference>
<dbReference type="Pfam" id="PF17668">
    <property type="entry name" value="Acetyltransf_17"/>
    <property type="match status" value="1"/>
</dbReference>
<dbReference type="InterPro" id="IPR000182">
    <property type="entry name" value="GNAT_dom"/>
</dbReference>
<dbReference type="AlphaFoldDB" id="A0A382BA94"/>
<name>A0A382BA94_9ZZZZ</name>
<gene>
    <name evidence="5" type="ORF">METZ01_LOCUS163542</name>
</gene>
<sequence length="398" mass="44870">MELEIRYIEKDEILESHIAVERANGRHGDKAALPLITEALNDGRGVAAFDEGVIVGFGIAYPLKMNVGIERFPTTLLDNVAVLPTHRRRGILNRMMDFHMLDFYERGETLSGLGASESIIYGRYGYGIGSMQVDFSIDRRHTAFINDVSTEGKYSFISGSDALERLPEVAERANAGRSGFIKGTKSLWKLYLSNPEYQRGDASELFHVVYEEDGQVEGYVSYRTRKDILMIHELISATSTSHTALWRYCFGVDLMRRIDAPKRPIDDPLPWMLADPRQLHQSLRDDLWLRLVSVKDALSERSYDYEGRLVFQINDSFCPWNENSYELEGSPQGSSCVLTSKSPDISISAADLSSAYLGGITFTALARAGRAHENRQGSLALADNMFKTDLQPWWPNEF</sequence>
<evidence type="ECO:0000313" key="5">
    <source>
        <dbReference type="EMBL" id="SVB10688.1"/>
    </source>
</evidence>
<dbReference type="PANTHER" id="PTHR37817">
    <property type="entry name" value="N-ACETYLTRANSFERASE EIS"/>
    <property type="match status" value="1"/>
</dbReference>
<organism evidence="5">
    <name type="scientific">marine metagenome</name>
    <dbReference type="NCBI Taxonomy" id="408172"/>
    <lineage>
        <taxon>unclassified sequences</taxon>
        <taxon>metagenomes</taxon>
        <taxon>ecological metagenomes</taxon>
    </lineage>
</organism>
<evidence type="ECO:0000256" key="2">
    <source>
        <dbReference type="ARBA" id="ARBA00022679"/>
    </source>
</evidence>
<reference evidence="5" key="1">
    <citation type="submission" date="2018-05" db="EMBL/GenBank/DDBJ databases">
        <authorList>
            <person name="Lanie J.A."/>
            <person name="Ng W.-L."/>
            <person name="Kazmierczak K.M."/>
            <person name="Andrzejewski T.M."/>
            <person name="Davidsen T.M."/>
            <person name="Wayne K.J."/>
            <person name="Tettelin H."/>
            <person name="Glass J.I."/>
            <person name="Rusch D."/>
            <person name="Podicherti R."/>
            <person name="Tsui H.-C.T."/>
            <person name="Winkler M.E."/>
        </authorList>
    </citation>
    <scope>NUCLEOTIDE SEQUENCE</scope>
</reference>
<feature type="domain" description="N-acetyltransferase" evidence="4">
    <location>
        <begin position="3"/>
        <end position="151"/>
    </location>
</feature>
<dbReference type="EMBL" id="UINC01028889">
    <property type="protein sequence ID" value="SVB10688.1"/>
    <property type="molecule type" value="Genomic_DNA"/>
</dbReference>
<keyword evidence="3" id="KW-0012">Acyltransferase</keyword>